<evidence type="ECO:0000256" key="6">
    <source>
        <dbReference type="ARBA" id="ARBA00022777"/>
    </source>
</evidence>
<evidence type="ECO:0000256" key="9">
    <source>
        <dbReference type="SAM" id="Phobius"/>
    </source>
</evidence>
<dbReference type="GO" id="GO:0016020">
    <property type="term" value="C:membrane"/>
    <property type="evidence" value="ECO:0007669"/>
    <property type="project" value="InterPro"/>
</dbReference>
<evidence type="ECO:0000256" key="3">
    <source>
        <dbReference type="ARBA" id="ARBA00022553"/>
    </source>
</evidence>
<sequence>MSTRLLSSRRAHTVTQALQRAPWVVLTSWWPWRALGYLLISAVLGLLLLVLLPLTLLLLPIWGIAIGALERRRQRLLGFAAIPTGHVRVAGEDRHNWLNIRLTEPATWREALVLLLDLVAGLLSLGLLFFEAMALIVVVGVPIHALSRGATEILLFGDARIRLDAGTWWLPPLALAIVLVVAAYLNLALATAQSLTISWLLAPRGAEIEQRMERLTRSRAAIVTAHEDERRRIERDLHDGVQQELVVLATRLGALELDLALLGDEADPARRSLAAAQDQADRASAALRESVRGIHPAVLADRGLGAALEELAGRSPLRVALQCDELGHAGPAVEAAAYFVVREALTNAVKHTDATRVDVIARTDGASLEVVVRDDGRGGADPAAGTGLTGLIARAAALDGALEIDSPAGGPTTIALSAPRGLEEVAHAHPAR</sequence>
<dbReference type="RefSeq" id="WP_045270557.1">
    <property type="nucleotide sequence ID" value="NZ_JYIX01000022.1"/>
</dbReference>
<dbReference type="InterPro" id="IPR036890">
    <property type="entry name" value="HATPase_C_sf"/>
</dbReference>
<accession>A0A0F0LRW5</accession>
<proteinExistence type="predicted"/>
<keyword evidence="9" id="KW-0812">Transmembrane</keyword>
<evidence type="ECO:0000256" key="2">
    <source>
        <dbReference type="ARBA" id="ARBA00012438"/>
    </source>
</evidence>
<dbReference type="InterPro" id="IPR003594">
    <property type="entry name" value="HATPase_dom"/>
</dbReference>
<evidence type="ECO:0000256" key="7">
    <source>
        <dbReference type="ARBA" id="ARBA00022840"/>
    </source>
</evidence>
<dbReference type="InterPro" id="IPR011712">
    <property type="entry name" value="Sig_transdc_His_kin_sub3_dim/P"/>
</dbReference>
<evidence type="ECO:0000313" key="11">
    <source>
        <dbReference type="EMBL" id="KJL35878.1"/>
    </source>
</evidence>
<dbReference type="GO" id="GO:0046983">
    <property type="term" value="F:protein dimerization activity"/>
    <property type="evidence" value="ECO:0007669"/>
    <property type="project" value="InterPro"/>
</dbReference>
<dbReference type="Proteomes" id="UP000033740">
    <property type="component" value="Unassembled WGS sequence"/>
</dbReference>
<dbReference type="GO" id="GO:0005524">
    <property type="term" value="F:ATP binding"/>
    <property type="evidence" value="ECO:0007669"/>
    <property type="project" value="UniProtKB-KW"/>
</dbReference>
<dbReference type="PATRIC" id="fig|582680.6.peg.429"/>
<comment type="catalytic activity">
    <reaction evidence="1">
        <text>ATP + protein L-histidine = ADP + protein N-phospho-L-histidine.</text>
        <dbReference type="EC" id="2.7.13.3"/>
    </reaction>
</comment>
<evidence type="ECO:0000256" key="5">
    <source>
        <dbReference type="ARBA" id="ARBA00022741"/>
    </source>
</evidence>
<gene>
    <name evidence="11" type="primary">nreB_1</name>
    <name evidence="11" type="ORF">RS86_00418</name>
</gene>
<keyword evidence="9" id="KW-1133">Transmembrane helix</keyword>
<dbReference type="PANTHER" id="PTHR24421:SF10">
    <property type="entry name" value="NITRATE_NITRITE SENSOR PROTEIN NARQ"/>
    <property type="match status" value="1"/>
</dbReference>
<dbReference type="Gene3D" id="3.30.565.10">
    <property type="entry name" value="Histidine kinase-like ATPase, C-terminal domain"/>
    <property type="match status" value="1"/>
</dbReference>
<keyword evidence="12" id="KW-1185">Reference proteome</keyword>
<evidence type="ECO:0000313" key="12">
    <source>
        <dbReference type="Proteomes" id="UP000033740"/>
    </source>
</evidence>
<dbReference type="CDD" id="cd16917">
    <property type="entry name" value="HATPase_UhpB-NarQ-NarX-like"/>
    <property type="match status" value="1"/>
</dbReference>
<dbReference type="AlphaFoldDB" id="A0A0F0LRW5"/>
<dbReference type="STRING" id="582680.RS86_00418"/>
<dbReference type="EMBL" id="JYIX01000022">
    <property type="protein sequence ID" value="KJL35878.1"/>
    <property type="molecule type" value="Genomic_DNA"/>
</dbReference>
<keyword evidence="4 11" id="KW-0808">Transferase</keyword>
<reference evidence="11 12" key="1">
    <citation type="submission" date="2015-02" db="EMBL/GenBank/DDBJ databases">
        <title>Draft genome sequences of ten Microbacterium spp. with emphasis on heavy metal contaminated environments.</title>
        <authorList>
            <person name="Corretto E."/>
        </authorList>
    </citation>
    <scope>NUCLEOTIDE SEQUENCE [LARGE SCALE GENOMIC DNA]</scope>
    <source>
        <strain evidence="11 12">ARN176</strain>
    </source>
</reference>
<keyword evidence="3" id="KW-0597">Phosphoprotein</keyword>
<organism evidence="11 12">
    <name type="scientific">Microbacterium azadirachtae</name>
    <dbReference type="NCBI Taxonomy" id="582680"/>
    <lineage>
        <taxon>Bacteria</taxon>
        <taxon>Bacillati</taxon>
        <taxon>Actinomycetota</taxon>
        <taxon>Actinomycetes</taxon>
        <taxon>Micrococcales</taxon>
        <taxon>Microbacteriaceae</taxon>
        <taxon>Microbacterium</taxon>
    </lineage>
</organism>
<keyword evidence="8" id="KW-0902">Two-component regulatory system</keyword>
<evidence type="ECO:0000259" key="10">
    <source>
        <dbReference type="SMART" id="SM00387"/>
    </source>
</evidence>
<feature type="domain" description="Histidine kinase/HSP90-like ATPase" evidence="10">
    <location>
        <begin position="332"/>
        <end position="422"/>
    </location>
</feature>
<feature type="transmembrane region" description="Helical" evidence="9">
    <location>
        <begin position="36"/>
        <end position="69"/>
    </location>
</feature>
<dbReference type="GO" id="GO:0000155">
    <property type="term" value="F:phosphorelay sensor kinase activity"/>
    <property type="evidence" value="ECO:0007669"/>
    <property type="project" value="InterPro"/>
</dbReference>
<feature type="transmembrane region" description="Helical" evidence="9">
    <location>
        <begin position="111"/>
        <end position="139"/>
    </location>
</feature>
<dbReference type="Gene3D" id="1.20.5.1930">
    <property type="match status" value="1"/>
</dbReference>
<dbReference type="SMART" id="SM00387">
    <property type="entry name" value="HATPase_c"/>
    <property type="match status" value="1"/>
</dbReference>
<keyword evidence="7" id="KW-0067">ATP-binding</keyword>
<name>A0A0F0LRW5_9MICO</name>
<dbReference type="Pfam" id="PF07730">
    <property type="entry name" value="HisKA_3"/>
    <property type="match status" value="1"/>
</dbReference>
<evidence type="ECO:0000256" key="4">
    <source>
        <dbReference type="ARBA" id="ARBA00022679"/>
    </source>
</evidence>
<keyword evidence="9" id="KW-0472">Membrane</keyword>
<dbReference type="EC" id="2.7.13.3" evidence="2"/>
<dbReference type="InterPro" id="IPR050482">
    <property type="entry name" value="Sensor_HK_TwoCompSys"/>
</dbReference>
<keyword evidence="6 11" id="KW-0418">Kinase</keyword>
<keyword evidence="5" id="KW-0547">Nucleotide-binding</keyword>
<comment type="caution">
    <text evidence="11">The sequence shown here is derived from an EMBL/GenBank/DDBJ whole genome shotgun (WGS) entry which is preliminary data.</text>
</comment>
<evidence type="ECO:0000256" key="1">
    <source>
        <dbReference type="ARBA" id="ARBA00000085"/>
    </source>
</evidence>
<protein>
    <recommendedName>
        <fullName evidence="2">histidine kinase</fullName>
        <ecNumber evidence="2">2.7.13.3</ecNumber>
    </recommendedName>
</protein>
<evidence type="ECO:0000256" key="8">
    <source>
        <dbReference type="ARBA" id="ARBA00023012"/>
    </source>
</evidence>
<dbReference type="PANTHER" id="PTHR24421">
    <property type="entry name" value="NITRATE/NITRITE SENSOR PROTEIN NARX-RELATED"/>
    <property type="match status" value="1"/>
</dbReference>
<dbReference type="Pfam" id="PF02518">
    <property type="entry name" value="HATPase_c"/>
    <property type="match status" value="1"/>
</dbReference>
<feature type="transmembrane region" description="Helical" evidence="9">
    <location>
        <begin position="173"/>
        <end position="202"/>
    </location>
</feature>
<dbReference type="SUPFAM" id="SSF55874">
    <property type="entry name" value="ATPase domain of HSP90 chaperone/DNA topoisomerase II/histidine kinase"/>
    <property type="match status" value="1"/>
</dbReference>